<evidence type="ECO:0000259" key="3">
    <source>
        <dbReference type="Pfam" id="PF13355"/>
    </source>
</evidence>
<proteinExistence type="predicted"/>
<keyword evidence="7" id="KW-1185">Reference proteome</keyword>
<evidence type="ECO:0000256" key="2">
    <source>
        <dbReference type="SAM" id="MobiDB-lite"/>
    </source>
</evidence>
<dbReference type="OrthoDB" id="512200at2759"/>
<organism evidence="6 7">
    <name type="scientific">Chlorella sorokiniana</name>
    <name type="common">Freshwater green alga</name>
    <dbReference type="NCBI Taxonomy" id="3076"/>
    <lineage>
        <taxon>Eukaryota</taxon>
        <taxon>Viridiplantae</taxon>
        <taxon>Chlorophyta</taxon>
        <taxon>core chlorophytes</taxon>
        <taxon>Trebouxiophyceae</taxon>
        <taxon>Chlorellales</taxon>
        <taxon>Chlorellaceae</taxon>
        <taxon>Chlorella clade</taxon>
        <taxon>Chlorella</taxon>
    </lineage>
</organism>
<dbReference type="EMBL" id="LHPG02000008">
    <property type="protein sequence ID" value="PRW56529.1"/>
    <property type="molecule type" value="Genomic_DNA"/>
</dbReference>
<sequence length="904" mass="94486">MLAAGPLAAHKAPAPLAQGGSGALSSMGTLQARQPSGLARLRRARPGVGCRAPRRCQTTAAALQREGESLALPLNYFKLLGVSGVCSRDTLARALEKALSQPPSVGYSQQCLLARGSVLKRAVETLLDPQGRKAYDEALVRGEITEEVPDEFVPGVLALLVEAGEGQTVVAAGEEWLATHRRDPRARDVALSTALAHMAVAEQLSKKQGDVATAVSMLEVAGELLRRHRGTPQLQADVAAELAGLQPALAAQLVALPLERFQDRERGVQIAVRVLTDNSGARRGMGKQEFLNRMADSLTAEEQIAVYAAAGSRYAELPSELYDVALAYIADAAANAQPEQLERALGALTAAARATPPGATGQEGDSGLRQLAERRAIDERNRRQVAYAVCQLLLGDTAAAADTLGLSPASDIKCDRTMLAFIKANSPDREDLLPGLCVLGQRWVADVALGSFRGSQGTPFTLDSWFAQDAVRRYVSRRGASGPPPTGRLAAAAERAGALLLSPLVAGMAGVLSLAGLLSDPEAEERERQRRAEEEEQHLAELEASAAAAASAVAADAGLAAAAAAAAPEAAQQAVRAMEQAAAEDQEQEVPAGRSPAEALQAAAAADMAEVDMRAQRSAALRARKPPAPVTPADLKPRHTARPELTAAANALHAPPPPPKPMPPAVPEAAEGEDFDANVALSMQPVEQLTPLDGEDRMWDAQSPRNLRWGRLAATIALLAGGGFLVGRSMVVQSSSTGMVPPPAAPASSGAAAAVTARSSTVAAQTVVAAPVAASLTRAEAAAVIGKWQAAKAAALGPKHDVKGLASILRGDVLNQWRQRAQQIQRKGWHYLHTMEGSQINSVRMEGSTAFVSATFREAVVAHRGASEPVQAFRSEYSVDYELSFEPSASSGGSWVITAATVRG</sequence>
<dbReference type="InterPro" id="IPR044685">
    <property type="entry name" value="CPD1-like"/>
</dbReference>
<dbReference type="PANTHER" id="PTHR33925:SF1">
    <property type="entry name" value="PROTEIN ACCUMULATION AND REPLICATION OF CHLOROPLASTS 6, CHLOROPLASTIC"/>
    <property type="match status" value="1"/>
</dbReference>
<feature type="compositionally biased region" description="Low complexity" evidence="2">
    <location>
        <begin position="597"/>
        <end position="608"/>
    </location>
</feature>
<keyword evidence="1" id="KW-0175">Coiled coil</keyword>
<feature type="region of interest" description="Disordered" evidence="2">
    <location>
        <begin position="650"/>
        <end position="669"/>
    </location>
</feature>
<feature type="region of interest" description="Disordered" evidence="2">
    <location>
        <begin position="576"/>
        <end position="638"/>
    </location>
</feature>
<evidence type="ECO:0000313" key="7">
    <source>
        <dbReference type="Proteomes" id="UP000239899"/>
    </source>
</evidence>
<reference evidence="6 7" key="1">
    <citation type="journal article" date="2018" name="Plant J.">
        <title>Genome sequences of Chlorella sorokiniana UTEX 1602 and Micractinium conductrix SAG 241.80: implications to maltose excretion by a green alga.</title>
        <authorList>
            <person name="Arriola M.B."/>
            <person name="Velmurugan N."/>
            <person name="Zhang Y."/>
            <person name="Plunkett M.H."/>
            <person name="Hondzo H."/>
            <person name="Barney B.M."/>
        </authorList>
    </citation>
    <scope>NUCLEOTIDE SEQUENCE [LARGE SCALE GENOMIC DNA]</scope>
    <source>
        <strain evidence="7">UTEX 1602</strain>
    </source>
</reference>
<dbReference type="Pfam" id="PF25515">
    <property type="entry name" value="Arm_PDR"/>
    <property type="match status" value="1"/>
</dbReference>
<dbReference type="AlphaFoldDB" id="A0A2P6TR43"/>
<feature type="compositionally biased region" description="Pro residues" evidence="2">
    <location>
        <begin position="654"/>
        <end position="666"/>
    </location>
</feature>
<feature type="domain" description="Plastid division protein CDP1-like 2nd alpha solenoid" evidence="4">
    <location>
        <begin position="298"/>
        <end position="495"/>
    </location>
</feature>
<accession>A0A2P6TR43</accession>
<evidence type="ECO:0000313" key="6">
    <source>
        <dbReference type="EMBL" id="PRW56529.1"/>
    </source>
</evidence>
<comment type="caution">
    <text evidence="6">The sequence shown here is derived from an EMBL/GenBank/DDBJ whole genome shotgun (WGS) entry which is preliminary data.</text>
</comment>
<dbReference type="STRING" id="3076.A0A2P6TR43"/>
<feature type="domain" description="Plastid division protein CDP1-like 1st alpha solenoid" evidence="5">
    <location>
        <begin position="147"/>
        <end position="281"/>
    </location>
</feature>
<name>A0A2P6TR43_CHLSO</name>
<evidence type="ECO:0000259" key="4">
    <source>
        <dbReference type="Pfam" id="PF23468"/>
    </source>
</evidence>
<gene>
    <name evidence="6" type="ORF">C2E21_4595</name>
</gene>
<dbReference type="Pfam" id="PF23468">
    <property type="entry name" value="ARC6"/>
    <property type="match status" value="1"/>
</dbReference>
<feature type="domain" description="Plastid division protein CDP1-like IMS" evidence="3">
    <location>
        <begin position="781"/>
        <end position="887"/>
    </location>
</feature>
<dbReference type="PANTHER" id="PTHR33925">
    <property type="entry name" value="PLASTID DIVISION PROTEIN CDP1, CHLOROPLASTIC-RELATED"/>
    <property type="match status" value="1"/>
</dbReference>
<evidence type="ECO:0000259" key="5">
    <source>
        <dbReference type="Pfam" id="PF25515"/>
    </source>
</evidence>
<dbReference type="Proteomes" id="UP000239899">
    <property type="component" value="Unassembled WGS sequence"/>
</dbReference>
<dbReference type="InterPro" id="IPR025344">
    <property type="entry name" value="CDP1-like_IMS"/>
</dbReference>
<dbReference type="InterPro" id="IPR058032">
    <property type="entry name" value="CDP1-like_a_solenoid_1"/>
</dbReference>
<feature type="coiled-coil region" evidence="1">
    <location>
        <begin position="523"/>
        <end position="552"/>
    </location>
</feature>
<dbReference type="Pfam" id="PF13355">
    <property type="entry name" value="ARC6-like_IMS"/>
    <property type="match status" value="1"/>
</dbReference>
<dbReference type="InterPro" id="IPR057137">
    <property type="entry name" value="CDP1-like_a_solenoid_2"/>
</dbReference>
<evidence type="ECO:0000256" key="1">
    <source>
        <dbReference type="SAM" id="Coils"/>
    </source>
</evidence>
<protein>
    <submittedName>
        <fullName evidence="6">ACCUMULATION AND REPLICATION OF CHLOROPLASTS chloroplastic</fullName>
    </submittedName>
</protein>